<evidence type="ECO:0000256" key="1">
    <source>
        <dbReference type="ARBA" id="ARBA00022722"/>
    </source>
</evidence>
<feature type="domain" description="HNH nuclease" evidence="6">
    <location>
        <begin position="48"/>
        <end position="103"/>
    </location>
</feature>
<dbReference type="GO" id="GO:0005829">
    <property type="term" value="C:cytosol"/>
    <property type="evidence" value="ECO:0007669"/>
    <property type="project" value="TreeGrafter"/>
</dbReference>
<dbReference type="RefSeq" id="WP_311794453.1">
    <property type="nucleotide sequence ID" value="NZ_JALDYZ010000008.1"/>
</dbReference>
<keyword evidence="1" id="KW-0540">Nuclease</keyword>
<dbReference type="GO" id="GO:0003676">
    <property type="term" value="F:nucleic acid binding"/>
    <property type="evidence" value="ECO:0007669"/>
    <property type="project" value="InterPro"/>
</dbReference>
<reference evidence="7" key="1">
    <citation type="submission" date="2022-03" db="EMBL/GenBank/DDBJ databases">
        <title>Fererhizobium litorale gen. nov., sp. nov., isolated from sandy sediments of the Sea of Japan seashore.</title>
        <authorList>
            <person name="Romanenko L."/>
            <person name="Kurilenko V."/>
            <person name="Otstavnykh N."/>
            <person name="Svetashev V."/>
            <person name="Tekutyeva L."/>
            <person name="Isaeva M."/>
            <person name="Mikhailov V."/>
        </authorList>
    </citation>
    <scope>NUCLEOTIDE SEQUENCE</scope>
    <source>
        <strain evidence="7">KMM 9576</strain>
    </source>
</reference>
<keyword evidence="8" id="KW-1185">Reference proteome</keyword>
<feature type="region of interest" description="Disordered" evidence="5">
    <location>
        <begin position="1"/>
        <end position="33"/>
    </location>
</feature>
<feature type="compositionally biased region" description="Polar residues" evidence="5">
    <location>
        <begin position="12"/>
        <end position="22"/>
    </location>
</feature>
<evidence type="ECO:0000313" key="8">
    <source>
        <dbReference type="Proteomes" id="UP001161580"/>
    </source>
</evidence>
<dbReference type="GO" id="GO:0016787">
    <property type="term" value="F:hydrolase activity"/>
    <property type="evidence" value="ECO:0007669"/>
    <property type="project" value="UniProtKB-KW"/>
</dbReference>
<dbReference type="EMBL" id="JALDYZ010000008">
    <property type="protein sequence ID" value="MDI7923391.1"/>
    <property type="molecule type" value="Genomic_DNA"/>
</dbReference>
<dbReference type="Gene3D" id="1.10.30.50">
    <property type="match status" value="1"/>
</dbReference>
<evidence type="ECO:0000313" key="7">
    <source>
        <dbReference type="EMBL" id="MDI7923391.1"/>
    </source>
</evidence>
<gene>
    <name evidence="7" type="ORF">MRS75_15010</name>
</gene>
<protein>
    <recommendedName>
        <fullName evidence="4">Putative HNH nuclease YajD</fullName>
    </recommendedName>
</protein>
<dbReference type="AlphaFoldDB" id="A0AAE3QHC5"/>
<keyword evidence="7" id="KW-0255">Endonuclease</keyword>
<accession>A0AAE3QHC5</accession>
<dbReference type="PANTHER" id="PTHR41286">
    <property type="entry name" value="HNH NUCLEASE YAJD-RELATED"/>
    <property type="match status" value="1"/>
</dbReference>
<evidence type="ECO:0000256" key="4">
    <source>
        <dbReference type="ARBA" id="ARBA00040194"/>
    </source>
</evidence>
<evidence type="ECO:0000256" key="2">
    <source>
        <dbReference type="ARBA" id="ARBA00022801"/>
    </source>
</evidence>
<evidence type="ECO:0000259" key="6">
    <source>
        <dbReference type="SMART" id="SM00507"/>
    </source>
</evidence>
<keyword evidence="2" id="KW-0378">Hydrolase</keyword>
<dbReference type="GO" id="GO:0008270">
    <property type="term" value="F:zinc ion binding"/>
    <property type="evidence" value="ECO:0007669"/>
    <property type="project" value="InterPro"/>
</dbReference>
<sequence>MSKLTTLKPRLSSASHTISKSAPITRDQERAQRAPWRKWYSLKRWRDMRWDVLVEAMFTCQMCGTLERDTSRLVADHRKPHRGDPVLFWDRANLQCLCEPCHSTEKQKEEQATPAGVWW</sequence>
<dbReference type="GO" id="GO:0004519">
    <property type="term" value="F:endonuclease activity"/>
    <property type="evidence" value="ECO:0007669"/>
    <property type="project" value="UniProtKB-KW"/>
</dbReference>
<comment type="caution">
    <text evidence="7">The sequence shown here is derived from an EMBL/GenBank/DDBJ whole genome shotgun (WGS) entry which is preliminary data.</text>
</comment>
<dbReference type="InterPro" id="IPR002711">
    <property type="entry name" value="HNH"/>
</dbReference>
<dbReference type="Pfam" id="PF01844">
    <property type="entry name" value="HNH"/>
    <property type="match status" value="1"/>
</dbReference>
<dbReference type="Proteomes" id="UP001161580">
    <property type="component" value="Unassembled WGS sequence"/>
</dbReference>
<organism evidence="7 8">
    <name type="scientific">Ferirhizobium litorale</name>
    <dbReference type="NCBI Taxonomy" id="2927786"/>
    <lineage>
        <taxon>Bacteria</taxon>
        <taxon>Pseudomonadati</taxon>
        <taxon>Pseudomonadota</taxon>
        <taxon>Alphaproteobacteria</taxon>
        <taxon>Hyphomicrobiales</taxon>
        <taxon>Rhizobiaceae</taxon>
        <taxon>Ferirhizobium</taxon>
    </lineage>
</organism>
<evidence type="ECO:0000256" key="3">
    <source>
        <dbReference type="ARBA" id="ARBA00038412"/>
    </source>
</evidence>
<dbReference type="PANTHER" id="PTHR41286:SF1">
    <property type="entry name" value="HNH NUCLEASE YAJD-RELATED"/>
    <property type="match status" value="1"/>
</dbReference>
<dbReference type="CDD" id="cd00085">
    <property type="entry name" value="HNHc"/>
    <property type="match status" value="1"/>
</dbReference>
<name>A0AAE3QHC5_9HYPH</name>
<evidence type="ECO:0000256" key="5">
    <source>
        <dbReference type="SAM" id="MobiDB-lite"/>
    </source>
</evidence>
<comment type="similarity">
    <text evidence="3">Belongs to the HNH nuclease family.</text>
</comment>
<proteinExistence type="inferred from homology"/>
<dbReference type="InterPro" id="IPR003615">
    <property type="entry name" value="HNH_nuc"/>
</dbReference>
<dbReference type="SMART" id="SM00507">
    <property type="entry name" value="HNHc"/>
    <property type="match status" value="1"/>
</dbReference>